<feature type="domain" description="SDH C-terminal" evidence="5">
    <location>
        <begin position="253"/>
        <end position="279"/>
    </location>
</feature>
<feature type="binding site" evidence="3">
    <location>
        <begin position="20"/>
        <end position="22"/>
    </location>
    <ligand>
        <name>shikimate</name>
        <dbReference type="ChEBI" id="CHEBI:36208"/>
    </ligand>
</feature>
<dbReference type="InterPro" id="IPR022893">
    <property type="entry name" value="Shikimate_DH_fam"/>
</dbReference>
<dbReference type="GO" id="GO:0008652">
    <property type="term" value="P:amino acid biosynthetic process"/>
    <property type="evidence" value="ECO:0007669"/>
    <property type="project" value="UniProtKB-KW"/>
</dbReference>
<comment type="pathway">
    <text evidence="1 3">Metabolic intermediate biosynthesis; chorismate biosynthesis; chorismate from D-erythrose 4-phosphate and phosphoenolpyruvate: step 4/7.</text>
</comment>
<feature type="binding site" evidence="3">
    <location>
        <position position="260"/>
    </location>
    <ligand>
        <name>shikimate</name>
        <dbReference type="ChEBI" id="CHEBI:36208"/>
    </ligand>
</feature>
<feature type="binding site" evidence="3">
    <location>
        <position position="230"/>
    </location>
    <ligand>
        <name>NADP(+)</name>
        <dbReference type="ChEBI" id="CHEBI:58349"/>
    </ligand>
</feature>
<sequence>MPPDRRSYLVGLIGAGVGPSLTPELHEREADRHGLRYVYRTIDVAAAGRGPDDIGALIGAAARLGFDGLNITHPCKRTAPRHLDRLSAEASLLGAVNTVLFTGGQAVGHNTDWSGFAHSFTRGLPGAPLGTVVLMGAGGAGAAVAYALLGLGAEHIAVVDAEPARARGLAAALRAHPGGDRVAGADRGALPGLLARADGLVNTTPVGMAAEPGTPVPPGLLDPRTWVADVVYRPALTPLLDHAAALGCRTLGGTGMAVFQAADAFRLITGAEPDTERMLDDMAALLAPSTTP</sequence>
<name>A0A2P8DUI0_9ACTN</name>
<evidence type="ECO:0000259" key="4">
    <source>
        <dbReference type="Pfam" id="PF08501"/>
    </source>
</evidence>
<keyword evidence="2 3" id="KW-0057">Aromatic amino acid biosynthesis</keyword>
<dbReference type="RefSeq" id="WP_106581060.1">
    <property type="nucleotide sequence ID" value="NZ_PYGA01000001.1"/>
</dbReference>
<protein>
    <recommendedName>
        <fullName evidence="3">Shikimate dehydrogenase (NADP(+))</fullName>
        <shortName evidence="3">SDH</shortName>
        <ecNumber evidence="3">1.1.1.25</ecNumber>
    </recommendedName>
</protein>
<reference evidence="6 7" key="1">
    <citation type="submission" date="2018-03" db="EMBL/GenBank/DDBJ databases">
        <title>Genomic Encyclopedia of Archaeal and Bacterial Type Strains, Phase II (KMG-II): from individual species to whole genera.</title>
        <authorList>
            <person name="Goeker M."/>
        </authorList>
    </citation>
    <scope>NUCLEOTIDE SEQUENCE [LARGE SCALE GENOMIC DNA]</scope>
    <source>
        <strain evidence="6 7">DSM 45312</strain>
    </source>
</reference>
<dbReference type="PANTHER" id="PTHR21089">
    <property type="entry name" value="SHIKIMATE DEHYDROGENASE"/>
    <property type="match status" value="1"/>
</dbReference>
<dbReference type="NCBIfam" id="NF009201">
    <property type="entry name" value="PRK12549.1"/>
    <property type="match status" value="1"/>
</dbReference>
<keyword evidence="3" id="KW-0521">NADP</keyword>
<organism evidence="6 7">
    <name type="scientific">Murinocardiopsis flavida</name>
    <dbReference type="NCBI Taxonomy" id="645275"/>
    <lineage>
        <taxon>Bacteria</taxon>
        <taxon>Bacillati</taxon>
        <taxon>Actinomycetota</taxon>
        <taxon>Actinomycetes</taxon>
        <taxon>Streptosporangiales</taxon>
        <taxon>Nocardiopsidaceae</taxon>
        <taxon>Murinocardiopsis</taxon>
    </lineage>
</organism>
<dbReference type="CDD" id="cd01065">
    <property type="entry name" value="NAD_bind_Shikimate_DH"/>
    <property type="match status" value="1"/>
</dbReference>
<keyword evidence="7" id="KW-1185">Reference proteome</keyword>
<dbReference type="Pfam" id="PF18317">
    <property type="entry name" value="SDH_C"/>
    <property type="match status" value="1"/>
</dbReference>
<accession>A0A2P8DUI0</accession>
<dbReference type="Pfam" id="PF08501">
    <property type="entry name" value="Shikimate_dh_N"/>
    <property type="match status" value="1"/>
</dbReference>
<feature type="active site" description="Proton acceptor" evidence="3">
    <location>
        <position position="76"/>
    </location>
</feature>
<gene>
    <name evidence="3" type="primary">aroE</name>
    <name evidence="6" type="ORF">CLV63_101366</name>
</gene>
<comment type="caution">
    <text evidence="6">The sequence shown here is derived from an EMBL/GenBank/DDBJ whole genome shotgun (WGS) entry which is preliminary data.</text>
</comment>
<dbReference type="HAMAP" id="MF_00222">
    <property type="entry name" value="Shikimate_DH_AroE"/>
    <property type="match status" value="1"/>
</dbReference>
<dbReference type="PANTHER" id="PTHR21089:SF1">
    <property type="entry name" value="BIFUNCTIONAL 3-DEHYDROQUINATE DEHYDRATASE_SHIKIMATE DEHYDROGENASE, CHLOROPLASTIC"/>
    <property type="match status" value="1"/>
</dbReference>
<dbReference type="Proteomes" id="UP000240542">
    <property type="component" value="Unassembled WGS sequence"/>
</dbReference>
<dbReference type="InterPro" id="IPR013708">
    <property type="entry name" value="Shikimate_DH-bd_N"/>
</dbReference>
<feature type="domain" description="Shikimate dehydrogenase substrate binding N-terminal" evidence="4">
    <location>
        <begin position="12"/>
        <end position="99"/>
    </location>
</feature>
<comment type="function">
    <text evidence="3">Involved in the biosynthesis of the chorismate, which leads to the biosynthesis of aromatic amino acids. Catalyzes the reversible NADPH linked reduction of 3-dehydroshikimate (DHSA) to yield shikimate (SA).</text>
</comment>
<feature type="binding site" evidence="3">
    <location>
        <position position="97"/>
    </location>
    <ligand>
        <name>shikimate</name>
        <dbReference type="ChEBI" id="CHEBI:36208"/>
    </ligand>
</feature>
<dbReference type="SUPFAM" id="SSF53223">
    <property type="entry name" value="Aminoacid dehydrogenase-like, N-terminal domain"/>
    <property type="match status" value="1"/>
</dbReference>
<dbReference type="GO" id="GO:0050661">
    <property type="term" value="F:NADP binding"/>
    <property type="evidence" value="ECO:0007669"/>
    <property type="project" value="TreeGrafter"/>
</dbReference>
<dbReference type="EMBL" id="PYGA01000001">
    <property type="protein sequence ID" value="PSL00887.1"/>
    <property type="molecule type" value="Genomic_DNA"/>
</dbReference>
<dbReference type="GO" id="GO:0004764">
    <property type="term" value="F:shikimate 3-dehydrogenase (NADP+) activity"/>
    <property type="evidence" value="ECO:0007669"/>
    <property type="project" value="UniProtKB-UniRule"/>
</dbReference>
<dbReference type="SUPFAM" id="SSF51735">
    <property type="entry name" value="NAD(P)-binding Rossmann-fold domains"/>
    <property type="match status" value="1"/>
</dbReference>
<evidence type="ECO:0000256" key="1">
    <source>
        <dbReference type="ARBA" id="ARBA00004871"/>
    </source>
</evidence>
<comment type="subunit">
    <text evidence="3">Homodimer.</text>
</comment>
<comment type="catalytic activity">
    <reaction evidence="3">
        <text>shikimate + NADP(+) = 3-dehydroshikimate + NADPH + H(+)</text>
        <dbReference type="Rhea" id="RHEA:17737"/>
        <dbReference type="ChEBI" id="CHEBI:15378"/>
        <dbReference type="ChEBI" id="CHEBI:16630"/>
        <dbReference type="ChEBI" id="CHEBI:36208"/>
        <dbReference type="ChEBI" id="CHEBI:57783"/>
        <dbReference type="ChEBI" id="CHEBI:58349"/>
        <dbReference type="EC" id="1.1.1.25"/>
    </reaction>
</comment>
<dbReference type="OrthoDB" id="9776868at2"/>
<evidence type="ECO:0000313" key="7">
    <source>
        <dbReference type="Proteomes" id="UP000240542"/>
    </source>
</evidence>
<keyword evidence="3" id="KW-0560">Oxidoreductase</keyword>
<keyword evidence="3" id="KW-0028">Amino-acid biosynthesis</keyword>
<dbReference type="GO" id="GO:0009073">
    <property type="term" value="P:aromatic amino acid family biosynthetic process"/>
    <property type="evidence" value="ECO:0007669"/>
    <property type="project" value="UniProtKB-KW"/>
</dbReference>
<dbReference type="GO" id="GO:0019632">
    <property type="term" value="P:shikimate metabolic process"/>
    <property type="evidence" value="ECO:0007669"/>
    <property type="project" value="TreeGrafter"/>
</dbReference>
<feature type="binding site" evidence="3">
    <location>
        <position position="72"/>
    </location>
    <ligand>
        <name>shikimate</name>
        <dbReference type="ChEBI" id="CHEBI:36208"/>
    </ligand>
</feature>
<feature type="binding site" evidence="3">
    <location>
        <position position="232"/>
    </location>
    <ligand>
        <name>shikimate</name>
        <dbReference type="ChEBI" id="CHEBI:36208"/>
    </ligand>
</feature>
<evidence type="ECO:0000256" key="3">
    <source>
        <dbReference type="HAMAP-Rule" id="MF_00222"/>
    </source>
</evidence>
<evidence type="ECO:0000256" key="2">
    <source>
        <dbReference type="ARBA" id="ARBA00023141"/>
    </source>
</evidence>
<feature type="binding site" evidence="3">
    <location>
        <begin position="136"/>
        <end position="140"/>
    </location>
    <ligand>
        <name>NADP(+)</name>
        <dbReference type="ChEBI" id="CHEBI:58349"/>
    </ligand>
</feature>
<comment type="similarity">
    <text evidence="3">Belongs to the shikimate dehydrogenase family.</text>
</comment>
<evidence type="ECO:0000313" key="6">
    <source>
        <dbReference type="EMBL" id="PSL00887.1"/>
    </source>
</evidence>
<dbReference type="InterPro" id="IPR046346">
    <property type="entry name" value="Aminoacid_DH-like_N_sf"/>
</dbReference>
<dbReference type="Gene3D" id="3.40.50.720">
    <property type="entry name" value="NAD(P)-binding Rossmann-like Domain"/>
    <property type="match status" value="1"/>
</dbReference>
<feature type="binding site" evidence="3">
    <location>
        <position position="253"/>
    </location>
    <ligand>
        <name>NADP(+)</name>
        <dbReference type="ChEBI" id="CHEBI:58349"/>
    </ligand>
</feature>
<dbReference type="UniPathway" id="UPA00053">
    <property type="reaction ID" value="UER00087"/>
</dbReference>
<comment type="caution">
    <text evidence="3">Lacks conserved residue(s) required for the propagation of feature annotation.</text>
</comment>
<evidence type="ECO:0000259" key="5">
    <source>
        <dbReference type="Pfam" id="PF18317"/>
    </source>
</evidence>
<dbReference type="EC" id="1.1.1.25" evidence="3"/>
<dbReference type="InterPro" id="IPR036291">
    <property type="entry name" value="NAD(P)-bd_dom_sf"/>
</dbReference>
<proteinExistence type="inferred from homology"/>
<feature type="binding site" evidence="3">
    <location>
        <position position="112"/>
    </location>
    <ligand>
        <name>shikimate</name>
        <dbReference type="ChEBI" id="CHEBI:36208"/>
    </ligand>
</feature>
<dbReference type="GO" id="GO:0005829">
    <property type="term" value="C:cytosol"/>
    <property type="evidence" value="ECO:0007669"/>
    <property type="project" value="TreeGrafter"/>
</dbReference>
<dbReference type="GO" id="GO:0009423">
    <property type="term" value="P:chorismate biosynthetic process"/>
    <property type="evidence" value="ECO:0007669"/>
    <property type="project" value="UniProtKB-UniRule"/>
</dbReference>
<dbReference type="AlphaFoldDB" id="A0A2P8DUI0"/>
<dbReference type="Gene3D" id="3.40.50.10860">
    <property type="entry name" value="Leucine Dehydrogenase, chain A, domain 1"/>
    <property type="match status" value="1"/>
</dbReference>
<dbReference type="InterPro" id="IPR041121">
    <property type="entry name" value="SDH_C"/>
</dbReference>